<dbReference type="InterPro" id="IPR034005">
    <property type="entry name" value="M3A_DCP"/>
</dbReference>
<feature type="domain" description="Peptidase M3A/M3B catalytic" evidence="9">
    <location>
        <begin position="290"/>
        <end position="738"/>
    </location>
</feature>
<dbReference type="InterPro" id="IPR001567">
    <property type="entry name" value="Pept_M3A_M3B_dom"/>
</dbReference>
<keyword evidence="3 7" id="KW-0479">Metal-binding</keyword>
<sequence>MTLKSILMGGAAALALVVSACSPPDGEAGSATTEATLEADTPAAAGAEAATAEPGALQEISVSDAELEGNPFLEEWETPYGVPPFAEIEDEHYLPAVKKGILEARAGIEAITSNADAPTFENTIVALDQNAELATKVLLVFGNITGTDTNDRLRELEGIIYPMVTREQDAIVFNNDLWQRVKTVYEARDTLGLDEQDARLLELTHRQFTRAGADLPQDVKDQIADINSQISSLTTKFGQNLLRSTKAFRIEVTDEADLAGLSQDFKDAIRMDGDEDKWLLTVDRSVYETFMTQSENRDLRKKMFDGYRLRASEGEFDNGPIAIEIAQLRAKRAELMGYPNHAAYVLETNMAKTPEGAEEFLLRVWRPGLAQAKAERAEMQALIGDEFTFAGHDWWHYSEKVRQNKYAFDDNALKPYFELGAVQKGAFDVSSKLFNIEITPVDVEGWNEVVNAFEVTDAETGDFLGLFMSDMYARDSKRGGAWMSSFRTASNVNGQDIRPIVANNMNLIQPPEGQPTLMRFDEVTTLFHEFGHGLHGLLTQIRYQNFSGVDGPRDYTEFPAQILEHWASAPEVLEDYAKHYQTGETIPLELIERMNEAANHNQGFATTEYIAASLLDLNWHMLSYDEAMAIEDARAFEKSVLDKYGLIEEIEPRYRSNYFSHIFAGGYSAGYYAYLWSEILDADGFEAFREAGDIFDPELAAKLKRWVYESGGLREADELYRNFRGSDPTIEPLLRNRGFDVTEQGDG</sequence>
<keyword evidence="8" id="KW-0732">Signal</keyword>
<dbReference type="SUPFAM" id="SSF55486">
    <property type="entry name" value="Metalloproteases ('zincins'), catalytic domain"/>
    <property type="match status" value="1"/>
</dbReference>
<feature type="signal peptide" evidence="8">
    <location>
        <begin position="1"/>
        <end position="20"/>
    </location>
</feature>
<name>A0ABQ1JLZ6_9PROT</name>
<proteinExistence type="inferred from homology"/>
<keyword evidence="11" id="KW-1185">Reference proteome</keyword>
<organism evidence="10 11">
    <name type="scientific">Henriciella pelagia</name>
    <dbReference type="NCBI Taxonomy" id="1977912"/>
    <lineage>
        <taxon>Bacteria</taxon>
        <taxon>Pseudomonadati</taxon>
        <taxon>Pseudomonadota</taxon>
        <taxon>Alphaproteobacteria</taxon>
        <taxon>Hyphomonadales</taxon>
        <taxon>Hyphomonadaceae</taxon>
        <taxon>Henriciella</taxon>
    </lineage>
</organism>
<evidence type="ECO:0000256" key="3">
    <source>
        <dbReference type="ARBA" id="ARBA00022723"/>
    </source>
</evidence>
<comment type="caution">
    <text evidence="10">The sequence shown here is derived from an EMBL/GenBank/DDBJ whole genome shotgun (WGS) entry which is preliminary data.</text>
</comment>
<feature type="chain" id="PRO_5045081153" evidence="8">
    <location>
        <begin position="21"/>
        <end position="747"/>
    </location>
</feature>
<comment type="similarity">
    <text evidence="1 7">Belongs to the peptidase M3 family.</text>
</comment>
<protein>
    <submittedName>
        <fullName evidence="10">Dipeptidyl carboxypeptidase II</fullName>
    </submittedName>
</protein>
<evidence type="ECO:0000313" key="10">
    <source>
        <dbReference type="EMBL" id="GGB70386.1"/>
    </source>
</evidence>
<dbReference type="PANTHER" id="PTHR43660">
    <property type="entry name" value="DIPEPTIDYL CARBOXYPEPTIDASE"/>
    <property type="match status" value="1"/>
</dbReference>
<dbReference type="Pfam" id="PF01432">
    <property type="entry name" value="Peptidase_M3"/>
    <property type="match status" value="1"/>
</dbReference>
<dbReference type="InterPro" id="IPR045090">
    <property type="entry name" value="Pept_M3A_M3B"/>
</dbReference>
<evidence type="ECO:0000256" key="8">
    <source>
        <dbReference type="SAM" id="SignalP"/>
    </source>
</evidence>
<dbReference type="PROSITE" id="PS51257">
    <property type="entry name" value="PROKAR_LIPOPROTEIN"/>
    <property type="match status" value="1"/>
</dbReference>
<dbReference type="GO" id="GO:0004180">
    <property type="term" value="F:carboxypeptidase activity"/>
    <property type="evidence" value="ECO:0007669"/>
    <property type="project" value="UniProtKB-KW"/>
</dbReference>
<evidence type="ECO:0000313" key="11">
    <source>
        <dbReference type="Proteomes" id="UP000628854"/>
    </source>
</evidence>
<comment type="cofactor">
    <cofactor evidence="7">
        <name>Zn(2+)</name>
        <dbReference type="ChEBI" id="CHEBI:29105"/>
    </cofactor>
    <text evidence="7">Binds 1 zinc ion.</text>
</comment>
<evidence type="ECO:0000256" key="4">
    <source>
        <dbReference type="ARBA" id="ARBA00022801"/>
    </source>
</evidence>
<keyword evidence="10" id="KW-0121">Carboxypeptidase</keyword>
<keyword evidence="6 7" id="KW-0482">Metalloprotease</keyword>
<accession>A0ABQ1JLZ6</accession>
<dbReference type="InterPro" id="IPR024079">
    <property type="entry name" value="MetalloPept_cat_dom_sf"/>
</dbReference>
<gene>
    <name evidence="10" type="ORF">GCM10011503_18820</name>
</gene>
<evidence type="ECO:0000259" key="9">
    <source>
        <dbReference type="Pfam" id="PF01432"/>
    </source>
</evidence>
<dbReference type="CDD" id="cd06456">
    <property type="entry name" value="M3A_DCP"/>
    <property type="match status" value="1"/>
</dbReference>
<dbReference type="Gene3D" id="3.40.390.10">
    <property type="entry name" value="Collagenase (Catalytic Domain)"/>
    <property type="match status" value="1"/>
</dbReference>
<evidence type="ECO:0000256" key="1">
    <source>
        <dbReference type="ARBA" id="ARBA00006040"/>
    </source>
</evidence>
<keyword evidence="5 7" id="KW-0862">Zinc</keyword>
<dbReference type="RefSeq" id="WP_084392616.1">
    <property type="nucleotide sequence ID" value="NZ_BMKF01000002.1"/>
</dbReference>
<evidence type="ECO:0000256" key="2">
    <source>
        <dbReference type="ARBA" id="ARBA00022670"/>
    </source>
</evidence>
<dbReference type="Gene3D" id="1.10.1370.40">
    <property type="match status" value="1"/>
</dbReference>
<dbReference type="PANTHER" id="PTHR43660:SF1">
    <property type="entry name" value="DIPEPTIDYL CARBOXYPEPTIDASE"/>
    <property type="match status" value="1"/>
</dbReference>
<dbReference type="Proteomes" id="UP000628854">
    <property type="component" value="Unassembled WGS sequence"/>
</dbReference>
<evidence type="ECO:0000256" key="7">
    <source>
        <dbReference type="RuleBase" id="RU003435"/>
    </source>
</evidence>
<dbReference type="Gene3D" id="1.10.1370.10">
    <property type="entry name" value="Neurolysin, domain 3"/>
    <property type="match status" value="1"/>
</dbReference>
<keyword evidence="2 7" id="KW-0645">Protease</keyword>
<reference evidence="11" key="1">
    <citation type="journal article" date="2019" name="Int. J. Syst. Evol. Microbiol.">
        <title>The Global Catalogue of Microorganisms (GCM) 10K type strain sequencing project: providing services to taxonomists for standard genome sequencing and annotation.</title>
        <authorList>
            <consortium name="The Broad Institute Genomics Platform"/>
            <consortium name="The Broad Institute Genome Sequencing Center for Infectious Disease"/>
            <person name="Wu L."/>
            <person name="Ma J."/>
        </authorList>
    </citation>
    <scope>NUCLEOTIDE SEQUENCE [LARGE SCALE GENOMIC DNA]</scope>
    <source>
        <strain evidence="11">CGMCC 1.15928</strain>
    </source>
</reference>
<keyword evidence="4 7" id="KW-0378">Hydrolase</keyword>
<evidence type="ECO:0000256" key="6">
    <source>
        <dbReference type="ARBA" id="ARBA00023049"/>
    </source>
</evidence>
<dbReference type="EMBL" id="BMKF01000002">
    <property type="protein sequence ID" value="GGB70386.1"/>
    <property type="molecule type" value="Genomic_DNA"/>
</dbReference>
<evidence type="ECO:0000256" key="5">
    <source>
        <dbReference type="ARBA" id="ARBA00022833"/>
    </source>
</evidence>
<dbReference type="InterPro" id="IPR024077">
    <property type="entry name" value="Neurolysin/TOP_dom2"/>
</dbReference>